<name>A0A1A9AR09_PLAOA</name>
<dbReference type="Proteomes" id="UP000078555">
    <property type="component" value="Unassembled WGS sequence"/>
</dbReference>
<feature type="compositionally biased region" description="Basic residues" evidence="1">
    <location>
        <begin position="151"/>
        <end position="160"/>
    </location>
</feature>
<keyword evidence="5" id="KW-1185">Reference proteome</keyword>
<feature type="region of interest" description="Disordered" evidence="1">
    <location>
        <begin position="138"/>
        <end position="217"/>
    </location>
</feature>
<evidence type="ECO:0000313" key="5">
    <source>
        <dbReference type="Proteomes" id="UP000078555"/>
    </source>
</evidence>
<feature type="compositionally biased region" description="Basic and acidic residues" evidence="1">
    <location>
        <begin position="181"/>
        <end position="217"/>
    </location>
</feature>
<protein>
    <submittedName>
        <fullName evidence="3">Uncharacterized protein</fullName>
    </submittedName>
</protein>
<evidence type="ECO:0000313" key="4">
    <source>
        <dbReference type="Proteomes" id="UP000078550"/>
    </source>
</evidence>
<sequence>MYSRAKQQIHNNAEKRFFPNKHFTFKKLKKKISHITANIFYTHNWLKKKKKIYLAMDINRLITIGNNSAVALKHMIKSTLGLLFTFNLNNEFLFPAILSYSAFLILVSTACKLYEMYSDIGEEETKLDDALSHKLENSAVKKDHEELSDQKKKRNEKAKKRVNEKYKEDEEEEEGNNEGDNAGHDKAHAQDYKEHYDGEHTTIHEGHEPATEHEIEM</sequence>
<evidence type="ECO:0000313" key="2">
    <source>
        <dbReference type="EMBL" id="SBT55873.1"/>
    </source>
</evidence>
<dbReference type="EMBL" id="FLRE01002445">
    <property type="protein sequence ID" value="SBT58648.1"/>
    <property type="molecule type" value="Genomic_DNA"/>
</dbReference>
<evidence type="ECO:0000256" key="1">
    <source>
        <dbReference type="SAM" id="MobiDB-lite"/>
    </source>
</evidence>
<organism evidence="3 4">
    <name type="scientific">Plasmodium ovale wallikeri</name>
    <dbReference type="NCBI Taxonomy" id="864142"/>
    <lineage>
        <taxon>Eukaryota</taxon>
        <taxon>Sar</taxon>
        <taxon>Alveolata</taxon>
        <taxon>Apicomplexa</taxon>
        <taxon>Aconoidasida</taxon>
        <taxon>Haemosporida</taxon>
        <taxon>Plasmodiidae</taxon>
        <taxon>Plasmodium</taxon>
        <taxon>Plasmodium (Plasmodium)</taxon>
    </lineage>
</organism>
<gene>
    <name evidence="2" type="ORF">POVWA1_072920</name>
    <name evidence="3" type="ORF">POVWA2_086070</name>
</gene>
<evidence type="ECO:0000313" key="3">
    <source>
        <dbReference type="EMBL" id="SBT58648.1"/>
    </source>
</evidence>
<dbReference type="EMBL" id="FLRD01000898">
    <property type="protein sequence ID" value="SBT55873.1"/>
    <property type="molecule type" value="Genomic_DNA"/>
</dbReference>
<reference evidence="3" key="2">
    <citation type="submission" date="2016-05" db="EMBL/GenBank/DDBJ databases">
        <authorList>
            <person name="Lavstsen T."/>
            <person name="Jespersen J.S."/>
        </authorList>
    </citation>
    <scope>NUCLEOTIDE SEQUENCE [LARGE SCALE GENOMIC DNA]</scope>
</reference>
<proteinExistence type="predicted"/>
<dbReference type="AlphaFoldDB" id="A0A1A9AR09"/>
<reference evidence="4 5" key="1">
    <citation type="submission" date="2016-05" db="EMBL/GenBank/DDBJ databases">
        <authorList>
            <person name="Naeem Raeece"/>
        </authorList>
    </citation>
    <scope>NUCLEOTIDE SEQUENCE [LARGE SCALE GENOMIC DNA]</scope>
</reference>
<dbReference type="Proteomes" id="UP000078550">
    <property type="component" value="Unassembled WGS sequence"/>
</dbReference>
<accession>A0A1A9AR09</accession>
<feature type="compositionally biased region" description="Basic and acidic residues" evidence="1">
    <location>
        <begin position="138"/>
        <end position="150"/>
    </location>
</feature>